<dbReference type="InterPro" id="IPR023468">
    <property type="entry name" value="Riboflavin_kinase"/>
</dbReference>
<dbReference type="EC" id="2.7.1.26" evidence="15"/>
<evidence type="ECO:0000256" key="5">
    <source>
        <dbReference type="ARBA" id="ARBA00022643"/>
    </source>
</evidence>
<evidence type="ECO:0000256" key="15">
    <source>
        <dbReference type="PIRNR" id="PIRNR004491"/>
    </source>
</evidence>
<dbReference type="GO" id="GO:0008531">
    <property type="term" value="F:riboflavin kinase activity"/>
    <property type="evidence" value="ECO:0007669"/>
    <property type="project" value="UniProtKB-UniRule"/>
</dbReference>
<keyword evidence="11 15" id="KW-0067">ATP-binding</keyword>
<dbReference type="SUPFAM" id="SSF82114">
    <property type="entry name" value="Riboflavin kinase-like"/>
    <property type="match status" value="1"/>
</dbReference>
<comment type="catalytic activity">
    <reaction evidence="13 15">
        <text>riboflavin + ATP = FMN + ADP + H(+)</text>
        <dbReference type="Rhea" id="RHEA:14357"/>
        <dbReference type="ChEBI" id="CHEBI:15378"/>
        <dbReference type="ChEBI" id="CHEBI:30616"/>
        <dbReference type="ChEBI" id="CHEBI:57986"/>
        <dbReference type="ChEBI" id="CHEBI:58210"/>
        <dbReference type="ChEBI" id="CHEBI:456216"/>
        <dbReference type="EC" id="2.7.1.26"/>
    </reaction>
</comment>
<sequence length="312" mass="35425">MKRIRINDYRDIRPQGETVLVLGYFDGIHLGHKALLDRARTIADQRGLTVTVLTFPESPQLAFARFRPDLLLHLSSEERRYQLFEQYGVDQLYLTDFTSEFAATTPQDFIKNYIKGLQASVVVVGFDYHFGNSRATVAELREGFDGEVEVIGEVTLDGEKISSTRIRKAVQEGRVRQANRLLGYPFETRGIVVHGDARGRTIGYPTANLAPLDAVHLPGDGVYVADVDIAGSRYRAMASVGKNITFDGSELRLEAHIFGFERYIYGETITIYWLEKIREMIKFDGIDALMTQMKEDERIALTWKAHDETNHK</sequence>
<dbReference type="EMBL" id="MSPT01000012">
    <property type="protein sequence ID" value="ONK26968.1"/>
    <property type="molecule type" value="Genomic_DNA"/>
</dbReference>
<evidence type="ECO:0000256" key="4">
    <source>
        <dbReference type="ARBA" id="ARBA00022630"/>
    </source>
</evidence>
<dbReference type="GO" id="GO:0005524">
    <property type="term" value="F:ATP binding"/>
    <property type="evidence" value="ECO:0007669"/>
    <property type="project" value="UniProtKB-UniRule"/>
</dbReference>
<evidence type="ECO:0000313" key="18">
    <source>
        <dbReference type="EMBL" id="ONK28834.1"/>
    </source>
</evidence>
<evidence type="ECO:0000259" key="16">
    <source>
        <dbReference type="SMART" id="SM00904"/>
    </source>
</evidence>
<evidence type="ECO:0000256" key="3">
    <source>
        <dbReference type="ARBA" id="ARBA00005201"/>
    </source>
</evidence>
<dbReference type="InterPro" id="IPR015865">
    <property type="entry name" value="Riboflavin_kinase_bac/euk"/>
</dbReference>
<dbReference type="Proteomes" id="UP000188946">
    <property type="component" value="Unassembled WGS sequence"/>
</dbReference>
<dbReference type="Proteomes" id="UP000188600">
    <property type="component" value="Unassembled WGS sequence"/>
</dbReference>
<evidence type="ECO:0000313" key="17">
    <source>
        <dbReference type="EMBL" id="ONK26968.1"/>
    </source>
</evidence>
<evidence type="ECO:0000256" key="1">
    <source>
        <dbReference type="ARBA" id="ARBA00002121"/>
    </source>
</evidence>
<evidence type="ECO:0000256" key="11">
    <source>
        <dbReference type="ARBA" id="ARBA00022840"/>
    </source>
</evidence>
<evidence type="ECO:0000256" key="8">
    <source>
        <dbReference type="ARBA" id="ARBA00022741"/>
    </source>
</evidence>
<evidence type="ECO:0000256" key="13">
    <source>
        <dbReference type="ARBA" id="ARBA00047880"/>
    </source>
</evidence>
<evidence type="ECO:0000256" key="12">
    <source>
        <dbReference type="ARBA" id="ARBA00023268"/>
    </source>
</evidence>
<keyword evidence="6 15" id="KW-0808">Transferase</keyword>
<dbReference type="SUPFAM" id="SSF52374">
    <property type="entry name" value="Nucleotidylyl transferase"/>
    <property type="match status" value="1"/>
</dbReference>
<dbReference type="Gene3D" id="2.40.30.30">
    <property type="entry name" value="Riboflavin kinase-like"/>
    <property type="match status" value="1"/>
</dbReference>
<dbReference type="GO" id="GO:0003919">
    <property type="term" value="F:FMN adenylyltransferase activity"/>
    <property type="evidence" value="ECO:0007669"/>
    <property type="project" value="UniProtKB-UniRule"/>
</dbReference>
<comment type="catalytic activity">
    <reaction evidence="14 15">
        <text>FMN + ATP + H(+) = FAD + diphosphate</text>
        <dbReference type="Rhea" id="RHEA:17237"/>
        <dbReference type="ChEBI" id="CHEBI:15378"/>
        <dbReference type="ChEBI" id="CHEBI:30616"/>
        <dbReference type="ChEBI" id="CHEBI:33019"/>
        <dbReference type="ChEBI" id="CHEBI:57692"/>
        <dbReference type="ChEBI" id="CHEBI:58210"/>
        <dbReference type="EC" id="2.7.7.2"/>
    </reaction>
</comment>
<dbReference type="CDD" id="cd02064">
    <property type="entry name" value="FAD_synthetase_N"/>
    <property type="match status" value="1"/>
</dbReference>
<accession>A0AB36JLS5</accession>
<comment type="similarity">
    <text evidence="15">Belongs to the ribF family.</text>
</comment>
<comment type="pathway">
    <text evidence="2 15">Cofactor biosynthesis; FAD biosynthesis; FAD from FMN: step 1/1.</text>
</comment>
<keyword evidence="4 15" id="KW-0285">Flavoprotein</keyword>
<dbReference type="NCBIfam" id="TIGR00125">
    <property type="entry name" value="cyt_tran_rel"/>
    <property type="match status" value="1"/>
</dbReference>
<evidence type="ECO:0000256" key="7">
    <source>
        <dbReference type="ARBA" id="ARBA00022695"/>
    </source>
</evidence>
<dbReference type="FunFam" id="2.40.30.30:FF:000003">
    <property type="entry name" value="Riboflavin biosynthesis protein"/>
    <property type="match status" value="1"/>
</dbReference>
<keyword evidence="5 15" id="KW-0288">FMN</keyword>
<evidence type="ECO:0000256" key="6">
    <source>
        <dbReference type="ARBA" id="ARBA00022679"/>
    </source>
</evidence>
<dbReference type="EMBL" id="MSPR01000010">
    <property type="protein sequence ID" value="ONK28834.1"/>
    <property type="molecule type" value="Genomic_DNA"/>
</dbReference>
<dbReference type="InterPro" id="IPR015864">
    <property type="entry name" value="FAD_synthase"/>
</dbReference>
<dbReference type="Pfam" id="PF01687">
    <property type="entry name" value="Flavokinase"/>
    <property type="match status" value="1"/>
</dbReference>
<name>A0AB36JLS5_9STRE</name>
<dbReference type="GO" id="GO:0009231">
    <property type="term" value="P:riboflavin biosynthetic process"/>
    <property type="evidence" value="ECO:0007669"/>
    <property type="project" value="InterPro"/>
</dbReference>
<dbReference type="NCBIfam" id="TIGR00083">
    <property type="entry name" value="ribF"/>
    <property type="match status" value="1"/>
</dbReference>
<dbReference type="InterPro" id="IPR004821">
    <property type="entry name" value="Cyt_trans-like"/>
</dbReference>
<evidence type="ECO:0000313" key="20">
    <source>
        <dbReference type="Proteomes" id="UP000188946"/>
    </source>
</evidence>
<dbReference type="NCBIfam" id="NF004158">
    <property type="entry name" value="PRK05627.1-1"/>
    <property type="match status" value="1"/>
</dbReference>
<keyword evidence="10 15" id="KW-0274">FAD</keyword>
<dbReference type="SMART" id="SM00904">
    <property type="entry name" value="Flavokinase"/>
    <property type="match status" value="1"/>
</dbReference>
<comment type="function">
    <text evidence="1">Catalyzes the phosphorylation of riboflavin to FMN followed by the adenylation of FMN to FAD.</text>
</comment>
<keyword evidence="20" id="KW-1185">Reference proteome</keyword>
<keyword evidence="7 15" id="KW-0548">Nucleotidyltransferase</keyword>
<comment type="caution">
    <text evidence="17">The sequence shown here is derived from an EMBL/GenBank/DDBJ whole genome shotgun (WGS) entry which is preliminary data.</text>
</comment>
<organism evidence="17 19">
    <name type="scientific">Streptococcus azizii</name>
    <dbReference type="NCBI Taxonomy" id="1579424"/>
    <lineage>
        <taxon>Bacteria</taxon>
        <taxon>Bacillati</taxon>
        <taxon>Bacillota</taxon>
        <taxon>Bacilli</taxon>
        <taxon>Lactobacillales</taxon>
        <taxon>Streptococcaceae</taxon>
        <taxon>Streptococcus</taxon>
    </lineage>
</organism>
<dbReference type="PANTHER" id="PTHR22749:SF6">
    <property type="entry name" value="RIBOFLAVIN KINASE"/>
    <property type="match status" value="1"/>
</dbReference>
<dbReference type="GO" id="GO:0009398">
    <property type="term" value="P:FMN biosynthetic process"/>
    <property type="evidence" value="ECO:0007669"/>
    <property type="project" value="UniProtKB-UniRule"/>
</dbReference>
<dbReference type="FunFam" id="3.40.50.620:FF:000021">
    <property type="entry name" value="Riboflavin biosynthesis protein"/>
    <property type="match status" value="1"/>
</dbReference>
<keyword evidence="8 15" id="KW-0547">Nucleotide-binding</keyword>
<proteinExistence type="inferred from homology"/>
<dbReference type="RefSeq" id="WP_076996208.1">
    <property type="nucleotide sequence ID" value="NZ_MSPR01000010.1"/>
</dbReference>
<evidence type="ECO:0000256" key="2">
    <source>
        <dbReference type="ARBA" id="ARBA00004726"/>
    </source>
</evidence>
<evidence type="ECO:0000256" key="10">
    <source>
        <dbReference type="ARBA" id="ARBA00022827"/>
    </source>
</evidence>
<dbReference type="InterPro" id="IPR014729">
    <property type="entry name" value="Rossmann-like_a/b/a_fold"/>
</dbReference>
<dbReference type="GO" id="GO:0006747">
    <property type="term" value="P:FAD biosynthetic process"/>
    <property type="evidence" value="ECO:0007669"/>
    <property type="project" value="UniProtKB-UniRule"/>
</dbReference>
<feature type="domain" description="Riboflavin kinase" evidence="16">
    <location>
        <begin position="181"/>
        <end position="305"/>
    </location>
</feature>
<dbReference type="PIRSF" id="PIRSF004491">
    <property type="entry name" value="FAD_Synth"/>
    <property type="match status" value="1"/>
</dbReference>
<dbReference type="Gene3D" id="3.40.50.620">
    <property type="entry name" value="HUPs"/>
    <property type="match status" value="1"/>
</dbReference>
<dbReference type="Pfam" id="PF06574">
    <property type="entry name" value="FAD_syn"/>
    <property type="match status" value="1"/>
</dbReference>
<comment type="pathway">
    <text evidence="3 15">Cofactor biosynthesis; FMN biosynthesis; FMN from riboflavin (ATP route): step 1/1.</text>
</comment>
<dbReference type="AlphaFoldDB" id="A0AB36JLS5"/>
<dbReference type="EC" id="2.7.7.2" evidence="15"/>
<protein>
    <recommendedName>
        <fullName evidence="15">Riboflavin biosynthesis protein</fullName>
    </recommendedName>
    <domain>
        <recommendedName>
            <fullName evidence="15">Riboflavin kinase</fullName>
            <ecNumber evidence="15">2.7.1.26</ecNumber>
        </recommendedName>
        <alternativeName>
            <fullName evidence="15">Flavokinase</fullName>
        </alternativeName>
    </domain>
    <domain>
        <recommendedName>
            <fullName evidence="15">FMN adenylyltransferase</fullName>
            <ecNumber evidence="15">2.7.7.2</ecNumber>
        </recommendedName>
        <alternativeName>
            <fullName evidence="15">FAD pyrophosphorylase</fullName>
        </alternativeName>
        <alternativeName>
            <fullName evidence="15">FAD synthase</fullName>
        </alternativeName>
    </domain>
</protein>
<evidence type="ECO:0000313" key="19">
    <source>
        <dbReference type="Proteomes" id="UP000188600"/>
    </source>
</evidence>
<dbReference type="PANTHER" id="PTHR22749">
    <property type="entry name" value="RIBOFLAVIN KINASE/FMN ADENYLYLTRANSFERASE"/>
    <property type="match status" value="1"/>
</dbReference>
<evidence type="ECO:0000256" key="14">
    <source>
        <dbReference type="ARBA" id="ARBA00049494"/>
    </source>
</evidence>
<dbReference type="InterPro" id="IPR023465">
    <property type="entry name" value="Riboflavin_kinase_dom_sf"/>
</dbReference>
<reference evidence="19 20" key="1">
    <citation type="submission" date="2016-12" db="EMBL/GenBank/DDBJ databases">
        <authorList>
            <person name="Gulvik C.A."/>
        </authorList>
    </citation>
    <scope>NUCLEOTIDE SEQUENCE [LARGE SCALE GENOMIC DNA]</scope>
    <source>
        <strain evidence="18 20">12-5202</strain>
        <strain evidence="17 19">12-5291</strain>
    </source>
</reference>
<gene>
    <name evidence="18" type="ORF">BVE84_06220</name>
    <name evidence="17" type="ORF">BVE86_06415</name>
</gene>
<dbReference type="InterPro" id="IPR002606">
    <property type="entry name" value="Riboflavin_kinase_bac"/>
</dbReference>
<keyword evidence="9 15" id="KW-0418">Kinase</keyword>
<keyword evidence="12" id="KW-0511">Multifunctional enzyme</keyword>
<evidence type="ECO:0000256" key="9">
    <source>
        <dbReference type="ARBA" id="ARBA00022777"/>
    </source>
</evidence>